<dbReference type="SMART" id="SM00360">
    <property type="entry name" value="RRM"/>
    <property type="match status" value="1"/>
</dbReference>
<dbReference type="PROSITE" id="PS50102">
    <property type="entry name" value="RRM"/>
    <property type="match status" value="1"/>
</dbReference>
<evidence type="ECO:0008006" key="8">
    <source>
        <dbReference type="Google" id="ProtNLM"/>
    </source>
</evidence>
<reference evidence="6 7" key="1">
    <citation type="submission" date="2017-10" db="EMBL/GenBank/DDBJ databases">
        <title>Comparative genomics in systemic dimorphic fungi from Ajellomycetaceae.</title>
        <authorList>
            <person name="Munoz J.F."/>
            <person name="Mcewen J.G."/>
            <person name="Clay O.K."/>
            <person name="Cuomo C.A."/>
        </authorList>
    </citation>
    <scope>NUCLEOTIDE SEQUENCE [LARGE SCALE GENOMIC DNA]</scope>
    <source>
        <strain evidence="6 7">UAMH7299</strain>
    </source>
</reference>
<feature type="domain" description="NTF2" evidence="5">
    <location>
        <begin position="62"/>
        <end position="177"/>
    </location>
</feature>
<evidence type="ECO:0000256" key="1">
    <source>
        <dbReference type="ARBA" id="ARBA00022884"/>
    </source>
</evidence>
<organism evidence="6 7">
    <name type="scientific">Polytolypa hystricis (strain UAMH7299)</name>
    <dbReference type="NCBI Taxonomy" id="1447883"/>
    <lineage>
        <taxon>Eukaryota</taxon>
        <taxon>Fungi</taxon>
        <taxon>Dikarya</taxon>
        <taxon>Ascomycota</taxon>
        <taxon>Pezizomycotina</taxon>
        <taxon>Eurotiomycetes</taxon>
        <taxon>Eurotiomycetidae</taxon>
        <taxon>Onygenales</taxon>
        <taxon>Onygenales incertae sedis</taxon>
        <taxon>Polytolypa</taxon>
    </lineage>
</organism>
<feature type="compositionally biased region" description="Low complexity" evidence="3">
    <location>
        <begin position="21"/>
        <end position="52"/>
    </location>
</feature>
<feature type="region of interest" description="Disordered" evidence="3">
    <location>
        <begin position="196"/>
        <end position="230"/>
    </location>
</feature>
<dbReference type="Gene3D" id="3.30.70.330">
    <property type="match status" value="1"/>
</dbReference>
<evidence type="ECO:0000259" key="4">
    <source>
        <dbReference type="PROSITE" id="PS50102"/>
    </source>
</evidence>
<dbReference type="CDD" id="cd00590">
    <property type="entry name" value="RRM_SF"/>
    <property type="match status" value="1"/>
</dbReference>
<dbReference type="OrthoDB" id="339151at2759"/>
<dbReference type="EMBL" id="PDNA01000053">
    <property type="protein sequence ID" value="PGH18968.1"/>
    <property type="molecule type" value="Genomic_DNA"/>
</dbReference>
<evidence type="ECO:0000256" key="2">
    <source>
        <dbReference type="PROSITE-ProRule" id="PRU00176"/>
    </source>
</evidence>
<dbReference type="SUPFAM" id="SSF54427">
    <property type="entry name" value="NTF2-like"/>
    <property type="match status" value="1"/>
</dbReference>
<dbReference type="CDD" id="cd00780">
    <property type="entry name" value="NTF2"/>
    <property type="match status" value="1"/>
</dbReference>
<name>A0A2B7YDJ3_POLH7</name>
<feature type="compositionally biased region" description="Basic and acidic residues" evidence="3">
    <location>
        <begin position="282"/>
        <end position="291"/>
    </location>
</feature>
<dbReference type="InterPro" id="IPR000504">
    <property type="entry name" value="RRM_dom"/>
</dbReference>
<evidence type="ECO:0000259" key="5">
    <source>
        <dbReference type="PROSITE" id="PS50177"/>
    </source>
</evidence>
<feature type="compositionally biased region" description="Polar residues" evidence="3">
    <location>
        <begin position="532"/>
        <end position="544"/>
    </location>
</feature>
<feature type="domain" description="RRM" evidence="4">
    <location>
        <begin position="411"/>
        <end position="489"/>
    </location>
</feature>
<dbReference type="PANTHER" id="PTHR10693">
    <property type="entry name" value="RAS GTPASE-ACTIVATING PROTEIN-BINDING PROTEIN"/>
    <property type="match status" value="1"/>
</dbReference>
<dbReference type="InterPro" id="IPR032710">
    <property type="entry name" value="NTF2-like_dom_sf"/>
</dbReference>
<dbReference type="GO" id="GO:0016579">
    <property type="term" value="P:protein deubiquitination"/>
    <property type="evidence" value="ECO:0007669"/>
    <property type="project" value="TreeGrafter"/>
</dbReference>
<gene>
    <name evidence="6" type="ORF">AJ80_04295</name>
</gene>
<feature type="compositionally biased region" description="Low complexity" evidence="3">
    <location>
        <begin position="320"/>
        <end position="341"/>
    </location>
</feature>
<dbReference type="InterPro" id="IPR018222">
    <property type="entry name" value="Nuclear_transport_factor_2_euk"/>
</dbReference>
<evidence type="ECO:0000256" key="3">
    <source>
        <dbReference type="SAM" id="MobiDB-lite"/>
    </source>
</evidence>
<dbReference type="SUPFAM" id="SSF54928">
    <property type="entry name" value="RNA-binding domain, RBD"/>
    <property type="match status" value="1"/>
</dbReference>
<dbReference type="GO" id="GO:1990861">
    <property type="term" value="C:Ubp3-Bre5 deubiquitination complex"/>
    <property type="evidence" value="ECO:0007669"/>
    <property type="project" value="TreeGrafter"/>
</dbReference>
<feature type="compositionally biased region" description="Low complexity" evidence="3">
    <location>
        <begin position="361"/>
        <end position="386"/>
    </location>
</feature>
<keyword evidence="7" id="KW-1185">Reference proteome</keyword>
<dbReference type="InterPro" id="IPR012677">
    <property type="entry name" value="Nucleotide-bd_a/b_plait_sf"/>
</dbReference>
<feature type="region of interest" description="Disordered" evidence="3">
    <location>
        <begin position="243"/>
        <end position="262"/>
    </location>
</feature>
<dbReference type="InterPro" id="IPR035979">
    <property type="entry name" value="RBD_domain_sf"/>
</dbReference>
<dbReference type="PANTHER" id="PTHR10693:SF20">
    <property type="entry name" value="AT27578P"/>
    <property type="match status" value="1"/>
</dbReference>
<feature type="region of interest" description="Disordered" evidence="3">
    <location>
        <begin position="21"/>
        <end position="55"/>
    </location>
</feature>
<protein>
    <recommendedName>
        <fullName evidence="8">NTF2 domain-containing protein</fullName>
    </recommendedName>
</protein>
<evidence type="ECO:0000313" key="6">
    <source>
        <dbReference type="EMBL" id="PGH18968.1"/>
    </source>
</evidence>
<dbReference type="GO" id="GO:1990904">
    <property type="term" value="C:ribonucleoprotein complex"/>
    <property type="evidence" value="ECO:0007669"/>
    <property type="project" value="TreeGrafter"/>
</dbReference>
<feature type="compositionally biased region" description="Gly residues" evidence="3">
    <location>
        <begin position="489"/>
        <end position="515"/>
    </location>
</feature>
<dbReference type="STRING" id="1447883.A0A2B7YDJ3"/>
<feature type="region of interest" description="Disordered" evidence="3">
    <location>
        <begin position="270"/>
        <end position="408"/>
    </location>
</feature>
<dbReference type="PROSITE" id="PS50177">
    <property type="entry name" value="NTF2_DOMAIN"/>
    <property type="match status" value="1"/>
</dbReference>
<accession>A0A2B7YDJ3</accession>
<dbReference type="Pfam" id="PF02136">
    <property type="entry name" value="NTF2"/>
    <property type="match status" value="1"/>
</dbReference>
<feature type="compositionally biased region" description="Pro residues" evidence="3">
    <location>
        <begin position="342"/>
        <end position="360"/>
    </location>
</feature>
<dbReference type="InterPro" id="IPR039539">
    <property type="entry name" value="Ras_GTPase_bind_prot"/>
</dbReference>
<dbReference type="Proteomes" id="UP000224634">
    <property type="component" value="Unassembled WGS sequence"/>
</dbReference>
<dbReference type="FunFam" id="3.10.450.50:FF:000003">
    <property type="entry name" value="Nuclear transport factor 2 family protein"/>
    <property type="match status" value="1"/>
</dbReference>
<dbReference type="GO" id="GO:0003729">
    <property type="term" value="F:mRNA binding"/>
    <property type="evidence" value="ECO:0007669"/>
    <property type="project" value="TreeGrafter"/>
</dbReference>
<dbReference type="Gene3D" id="3.10.450.50">
    <property type="match status" value="1"/>
</dbReference>
<keyword evidence="1 2" id="KW-0694">RNA-binding</keyword>
<dbReference type="AlphaFoldDB" id="A0A2B7YDJ3"/>
<dbReference type="InterPro" id="IPR002075">
    <property type="entry name" value="NTF2_dom"/>
</dbReference>
<evidence type="ECO:0000313" key="7">
    <source>
        <dbReference type="Proteomes" id="UP000224634"/>
    </source>
</evidence>
<feature type="region of interest" description="Disordered" evidence="3">
    <location>
        <begin position="484"/>
        <end position="544"/>
    </location>
</feature>
<dbReference type="GO" id="GO:0034517">
    <property type="term" value="P:ribophagy"/>
    <property type="evidence" value="ECO:0007669"/>
    <property type="project" value="TreeGrafter"/>
</dbReference>
<dbReference type="Pfam" id="PF00076">
    <property type="entry name" value="RRM_1"/>
    <property type="match status" value="1"/>
</dbReference>
<feature type="compositionally biased region" description="Low complexity" evidence="3">
    <location>
        <begin position="270"/>
        <end position="281"/>
    </location>
</feature>
<proteinExistence type="predicted"/>
<comment type="caution">
    <text evidence="6">The sequence shown here is derived from an EMBL/GenBank/DDBJ whole genome shotgun (WGS) entry which is preliminary data.</text>
</comment>
<feature type="compositionally biased region" description="Low complexity" evidence="3">
    <location>
        <begin position="294"/>
        <end position="309"/>
    </location>
</feature>
<dbReference type="GO" id="GO:0005829">
    <property type="term" value="C:cytosol"/>
    <property type="evidence" value="ECO:0007669"/>
    <property type="project" value="TreeGrafter"/>
</dbReference>
<sequence>MAAETTAAPVNGTYHAHHQANPYAADPYNPAHAATNSMSNTSSTPASAPANEPKNDISKDEVGWFFVEQYYTTLSRSPEKLHLFYSRKSQFVSGAEAEKVPVAVGQKSIGERIKELDFQDCKVRVLNVDSQASFLNILVSVIGEISNKSLPPRKFVQTFVLAEQPNGYYVLNDIIRYLADEDEEIVPEEVPVVEAPAAEEAPVEVAEKAAEPAEPAVEDQVDNEAAAEQVDDKLEEAVANGVKETAEEEPGQVEEPAKEEEAVAPAAVTPVPAVPAVPAEPVRVEEPKEPESTPAEVSPPKAAAPVPVKQTPPPKPMSWASIAASRDAAAAAARAAAAPVAVPAPAPSAQPKPAAAPAPAAPQAAASPAPEAEAVLSQSSSSAGSEWQTAGGDHGRRQARPHSISAPEGITQAYMKNVTEKVDASLLKQVLSQFGKLAYFDVNRMKNCAFIEFADPAGYKAAVAANPHQVGTEMLNVEERRLRPYAGRDGYGPGRGGAGRGRGGDGRPGSQGRGGFQKESGRFATRGRGGSNLPSKGRSQPQAA</sequence>